<dbReference type="GO" id="GO:0038023">
    <property type="term" value="F:signaling receptor activity"/>
    <property type="evidence" value="ECO:0007669"/>
    <property type="project" value="TreeGrafter"/>
</dbReference>
<dbReference type="PANTHER" id="PTHR31450:SF4">
    <property type="entry name" value="LEUCINE-RICH REPEAT-CONTAINING PROTEIN 19"/>
    <property type="match status" value="1"/>
</dbReference>
<dbReference type="AlphaFoldDB" id="A0A8C3ACM1"/>
<protein>
    <recommendedName>
        <fullName evidence="3">Leucine rich repeat containing 19</fullName>
    </recommendedName>
</protein>
<dbReference type="Proteomes" id="UP000694565">
    <property type="component" value="Unplaced"/>
</dbReference>
<accession>A0A8C3ACM1</accession>
<reference evidence="1" key="1">
    <citation type="submission" date="2025-08" db="UniProtKB">
        <authorList>
            <consortium name="Ensembl"/>
        </authorList>
    </citation>
    <scope>IDENTIFICATION</scope>
</reference>
<dbReference type="GO" id="GO:0005886">
    <property type="term" value="C:plasma membrane"/>
    <property type="evidence" value="ECO:0007669"/>
    <property type="project" value="TreeGrafter"/>
</dbReference>
<dbReference type="GO" id="GO:1901224">
    <property type="term" value="P:positive regulation of non-canonical NF-kappaB signal transduction"/>
    <property type="evidence" value="ECO:0007669"/>
    <property type="project" value="TreeGrafter"/>
</dbReference>
<name>A0A8C3ACM1_CYCLU</name>
<evidence type="ECO:0000313" key="1">
    <source>
        <dbReference type="Ensembl" id="ENSCLMP00005040000.1"/>
    </source>
</evidence>
<sequence>LLPEQLSSWRGGLLAAGGQRFSRVCHFGFIPIKKSIKNLSVIPRSSNGSSDTKLVIEERQITLNETDREALASYPRLVELHLDGNLVTSIPAKYFSVVPHLRVLKLQGNPWNCSCPLLSPTAEGKALNRLVSPPCLHPGNIQLAQTLVLGNSWKFAACVAVLALSTSVLIVCAIKGPSLYKLFHNYRHRRLRQEEEEDIVSTVFSETGRYVNHQTFTFKQEHGQIEEEEEDGYFEDPYVRSQEDYSPMKMNALQL</sequence>
<reference evidence="1" key="2">
    <citation type="submission" date="2025-09" db="UniProtKB">
        <authorList>
            <consortium name="Ensembl"/>
        </authorList>
    </citation>
    <scope>IDENTIFICATION</scope>
</reference>
<evidence type="ECO:0008006" key="3">
    <source>
        <dbReference type="Google" id="ProtNLM"/>
    </source>
</evidence>
<keyword evidence="2" id="KW-1185">Reference proteome</keyword>
<dbReference type="InterPro" id="IPR032675">
    <property type="entry name" value="LRR_dom_sf"/>
</dbReference>
<dbReference type="Ensembl" id="ENSCLMT00005041498.1">
    <property type="protein sequence ID" value="ENSCLMP00005040000.1"/>
    <property type="gene ID" value="ENSCLMG00005018842.1"/>
</dbReference>
<evidence type="ECO:0000313" key="2">
    <source>
        <dbReference type="Proteomes" id="UP000694565"/>
    </source>
</evidence>
<dbReference type="PANTHER" id="PTHR31450">
    <property type="entry name" value="LEUCINE-RICH REPEAT-CONTAINING PROTEIN 19 LRRC19 FAMILY MEMBER"/>
    <property type="match status" value="1"/>
</dbReference>
<dbReference type="Pfam" id="PF15176">
    <property type="entry name" value="LRR19-TM"/>
    <property type="match status" value="1"/>
</dbReference>
<proteinExistence type="predicted"/>
<dbReference type="Gene3D" id="3.80.10.10">
    <property type="entry name" value="Ribonuclease Inhibitor"/>
    <property type="match status" value="1"/>
</dbReference>
<organism evidence="1 2">
    <name type="scientific">Cyclopterus lumpus</name>
    <name type="common">Lumpsucker</name>
    <dbReference type="NCBI Taxonomy" id="8103"/>
    <lineage>
        <taxon>Eukaryota</taxon>
        <taxon>Metazoa</taxon>
        <taxon>Chordata</taxon>
        <taxon>Craniata</taxon>
        <taxon>Vertebrata</taxon>
        <taxon>Euteleostomi</taxon>
        <taxon>Actinopterygii</taxon>
        <taxon>Neopterygii</taxon>
        <taxon>Teleostei</taxon>
        <taxon>Neoteleostei</taxon>
        <taxon>Acanthomorphata</taxon>
        <taxon>Eupercaria</taxon>
        <taxon>Perciformes</taxon>
        <taxon>Cottioidei</taxon>
        <taxon>Cottales</taxon>
        <taxon>Cyclopteridae</taxon>
        <taxon>Cyclopterus</taxon>
    </lineage>
</organism>
<dbReference type="SUPFAM" id="SSF52058">
    <property type="entry name" value="L domain-like"/>
    <property type="match status" value="1"/>
</dbReference>
<dbReference type="GeneTree" id="ENSGT00940000172372"/>